<dbReference type="RefSeq" id="WP_080213804.1">
    <property type="nucleotide sequence ID" value="NZ_JABFCC010000023.1"/>
</dbReference>
<reference evidence="1" key="1">
    <citation type="journal article" date="2018" name="Genome Biol.">
        <title>SKESA: strategic k-mer extension for scrupulous assemblies.</title>
        <authorList>
            <person name="Souvorov A."/>
            <person name="Agarwala R."/>
            <person name="Lipman D.J."/>
        </authorList>
    </citation>
    <scope>NUCLEOTIDE SEQUENCE</scope>
    <source>
        <strain evidence="1">10-8121</strain>
        <strain evidence="2">13-4047</strain>
    </source>
</reference>
<evidence type="ECO:0000313" key="2">
    <source>
        <dbReference type="EMBL" id="HAE7703078.1"/>
    </source>
</evidence>
<reference evidence="1" key="2">
    <citation type="submission" date="2018-07" db="EMBL/GenBank/DDBJ databases">
        <authorList>
            <consortium name="NCBI Pathogen Detection Project"/>
        </authorList>
    </citation>
    <scope>NUCLEOTIDE SEQUENCE</scope>
    <source>
        <strain evidence="1">10-8121</strain>
        <strain evidence="2">13-4047</strain>
    </source>
</reference>
<dbReference type="AlphaFoldDB" id="A0A3V8D9C1"/>
<evidence type="ECO:0000313" key="1">
    <source>
        <dbReference type="EMBL" id="HAE7551211.1"/>
    </source>
</evidence>
<name>A0A3V8D9C1_SALET</name>
<dbReference type="EMBL" id="DAASZT010000001">
    <property type="protein sequence ID" value="HAE7703078.1"/>
    <property type="molecule type" value="Genomic_DNA"/>
</dbReference>
<sequence length="97" mass="11104">MSIEYHLIVNSSLRDEVFKEIKASFGDSDLYCLKHFSDNVIGFSINGSSSDWGADFEITKTEKDLFIAIHSGNYKKILSVIENRLINNHISFELEEE</sequence>
<organism evidence="1">
    <name type="scientific">Salmonella enterica subsp. enterica serovar Javiana</name>
    <dbReference type="NCBI Taxonomy" id="363569"/>
    <lineage>
        <taxon>Bacteria</taxon>
        <taxon>Pseudomonadati</taxon>
        <taxon>Pseudomonadota</taxon>
        <taxon>Gammaproteobacteria</taxon>
        <taxon>Enterobacterales</taxon>
        <taxon>Enterobacteriaceae</taxon>
        <taxon>Salmonella</taxon>
    </lineage>
</organism>
<protein>
    <submittedName>
        <fullName evidence="1">Uncharacterized protein</fullName>
    </submittedName>
</protein>
<gene>
    <name evidence="1" type="ORF">G4P17_004165</name>
    <name evidence="2" type="ORF">G4P47_001989</name>
</gene>
<accession>A0A3V8D9C1</accession>
<comment type="caution">
    <text evidence="1">The sequence shown here is derived from an EMBL/GenBank/DDBJ whole genome shotgun (WGS) entry which is preliminary data.</text>
</comment>
<proteinExistence type="predicted"/>
<dbReference type="EMBL" id="DAASYM010000022">
    <property type="protein sequence ID" value="HAE7551211.1"/>
    <property type="molecule type" value="Genomic_DNA"/>
</dbReference>